<accession>A0A6J6AGV6</accession>
<dbReference type="PANTHER" id="PTHR30619:SF7">
    <property type="entry name" value="BETA-LACTAMASE DOMAIN PROTEIN"/>
    <property type="match status" value="1"/>
</dbReference>
<dbReference type="AlphaFoldDB" id="A0A6J6AGV6"/>
<dbReference type="EMBL" id="CAETWZ010000079">
    <property type="protein sequence ID" value="CAB4368075.1"/>
    <property type="molecule type" value="Genomic_DNA"/>
</dbReference>
<name>A0A6J6AGV6_9ZZZZ</name>
<dbReference type="InterPro" id="IPR052159">
    <property type="entry name" value="Competence_DNA_uptake"/>
</dbReference>
<dbReference type="PANTHER" id="PTHR30619">
    <property type="entry name" value="DNA INTERNALIZATION/COMPETENCE PROTEIN COMEC/REC2"/>
    <property type="match status" value="1"/>
</dbReference>
<feature type="transmembrane region" description="Helical" evidence="6">
    <location>
        <begin position="213"/>
        <end position="231"/>
    </location>
</feature>
<evidence type="ECO:0000256" key="1">
    <source>
        <dbReference type="ARBA" id="ARBA00004651"/>
    </source>
</evidence>
<feature type="domain" description="ComEC/Rec2-related protein" evidence="7">
    <location>
        <begin position="228"/>
        <end position="474"/>
    </location>
</feature>
<organism evidence="8">
    <name type="scientific">freshwater metagenome</name>
    <dbReference type="NCBI Taxonomy" id="449393"/>
    <lineage>
        <taxon>unclassified sequences</taxon>
        <taxon>metagenomes</taxon>
        <taxon>ecological metagenomes</taxon>
    </lineage>
</organism>
<keyword evidence="3 6" id="KW-0812">Transmembrane</keyword>
<keyword evidence="2" id="KW-1003">Cell membrane</keyword>
<evidence type="ECO:0000313" key="8">
    <source>
        <dbReference type="EMBL" id="CAB4368075.1"/>
    </source>
</evidence>
<evidence type="ECO:0000256" key="2">
    <source>
        <dbReference type="ARBA" id="ARBA00022475"/>
    </source>
</evidence>
<dbReference type="NCBIfam" id="TIGR00360">
    <property type="entry name" value="ComEC_N-term"/>
    <property type="match status" value="1"/>
</dbReference>
<feature type="transmembrane region" description="Helical" evidence="6">
    <location>
        <begin position="277"/>
        <end position="293"/>
    </location>
</feature>
<dbReference type="InterPro" id="IPR004477">
    <property type="entry name" value="ComEC_N"/>
</dbReference>
<evidence type="ECO:0000256" key="3">
    <source>
        <dbReference type="ARBA" id="ARBA00022692"/>
    </source>
</evidence>
<sequence length="481" mass="51090">MKRSRVEEVKATSQSYDASNNEVSHGLRASAGLTVLAGVMWSSVLVGEHAQFLSRARTPVAIAFSLWAALWWHHQKRRMTFMAAFCVCVMGLVGGAAAWQAQDVIDGPCSGIATVRSDPTWVGHGVGVVLELHGKRFRVIAHGSVGGRLANRLAGESVLVDGTCSATTGPYSRYDRVTHVVGRMNVRTVSEEFSEGPLAIRAANRMRRALHDGVAAMPFGLKSLFAGLVIGDDRDQSREMISQFRASGLSHLCAVSGQNVAYLLAALSPLLNRLRRTSRFMAILFVLAWFVVLTRGEPSVLRAALMAGLVALNSATGSSMNARTILATTVIALLAIDPMLAWSVGFALSVGATAGLAWFSSRLATIVGGRGVLAATLAAQVGTMPVSLFVFGYVPVISLVANPLALWVAGMVMMVGLPLALFASLISPLVPVVSWGMSLPVAWVAGVARVSAAVSPHGVINVALWVLVAFIVWVRRRQTVN</sequence>
<evidence type="ECO:0000256" key="6">
    <source>
        <dbReference type="SAM" id="Phobius"/>
    </source>
</evidence>
<keyword evidence="5 6" id="KW-0472">Membrane</keyword>
<evidence type="ECO:0000256" key="4">
    <source>
        <dbReference type="ARBA" id="ARBA00022989"/>
    </source>
</evidence>
<keyword evidence="4 6" id="KW-1133">Transmembrane helix</keyword>
<feature type="transmembrane region" description="Helical" evidence="6">
    <location>
        <begin position="79"/>
        <end position="99"/>
    </location>
</feature>
<dbReference type="Pfam" id="PF03772">
    <property type="entry name" value="Competence"/>
    <property type="match status" value="1"/>
</dbReference>
<comment type="subcellular location">
    <subcellularLocation>
        <location evidence="1">Cell membrane</location>
        <topology evidence="1">Multi-pass membrane protein</topology>
    </subcellularLocation>
</comment>
<gene>
    <name evidence="8" type="ORF">UFOPK4179_00869</name>
</gene>
<evidence type="ECO:0000259" key="7">
    <source>
        <dbReference type="Pfam" id="PF03772"/>
    </source>
</evidence>
<dbReference type="GO" id="GO:0005886">
    <property type="term" value="C:plasma membrane"/>
    <property type="evidence" value="ECO:0007669"/>
    <property type="project" value="UniProtKB-SubCell"/>
</dbReference>
<evidence type="ECO:0000256" key="5">
    <source>
        <dbReference type="ARBA" id="ARBA00023136"/>
    </source>
</evidence>
<feature type="transmembrane region" description="Helical" evidence="6">
    <location>
        <begin position="454"/>
        <end position="474"/>
    </location>
</feature>
<reference evidence="8" key="1">
    <citation type="submission" date="2020-05" db="EMBL/GenBank/DDBJ databases">
        <authorList>
            <person name="Chiriac C."/>
            <person name="Salcher M."/>
            <person name="Ghai R."/>
            <person name="Kavagutti S V."/>
        </authorList>
    </citation>
    <scope>NUCLEOTIDE SEQUENCE</scope>
</reference>
<proteinExistence type="predicted"/>
<protein>
    <submittedName>
        <fullName evidence="8">Unannotated protein</fullName>
    </submittedName>
</protein>